<accession>A0A317SM71</accession>
<gene>
    <name evidence="1" type="ORF">C7212DRAFT_202788</name>
</gene>
<comment type="caution">
    <text evidence="1">The sequence shown here is derived from an EMBL/GenBank/DDBJ whole genome shotgun (WGS) entry which is preliminary data.</text>
</comment>
<evidence type="ECO:0000313" key="2">
    <source>
        <dbReference type="Proteomes" id="UP000246991"/>
    </source>
</evidence>
<name>A0A317SM71_9PEZI</name>
<proteinExistence type="predicted"/>
<protein>
    <recommendedName>
        <fullName evidence="3">DDE-1 domain-containing protein</fullName>
    </recommendedName>
</protein>
<organism evidence="1 2">
    <name type="scientific">Tuber magnatum</name>
    <name type="common">white Piedmont truffle</name>
    <dbReference type="NCBI Taxonomy" id="42249"/>
    <lineage>
        <taxon>Eukaryota</taxon>
        <taxon>Fungi</taxon>
        <taxon>Dikarya</taxon>
        <taxon>Ascomycota</taxon>
        <taxon>Pezizomycotina</taxon>
        <taxon>Pezizomycetes</taxon>
        <taxon>Pezizales</taxon>
        <taxon>Tuberaceae</taxon>
        <taxon>Tuber</taxon>
    </lineage>
</organism>
<reference evidence="1 2" key="1">
    <citation type="submission" date="2018-03" db="EMBL/GenBank/DDBJ databases">
        <title>Genomes of Pezizomycetes fungi and the evolution of truffles.</title>
        <authorList>
            <person name="Murat C."/>
            <person name="Payen T."/>
            <person name="Noel B."/>
            <person name="Kuo A."/>
            <person name="Martin F.M."/>
        </authorList>
    </citation>
    <scope>NUCLEOTIDE SEQUENCE [LARGE SCALE GENOMIC DNA]</scope>
    <source>
        <strain evidence="1">091103-1</strain>
    </source>
</reference>
<evidence type="ECO:0000313" key="1">
    <source>
        <dbReference type="EMBL" id="PWW75413.1"/>
    </source>
</evidence>
<evidence type="ECO:0008006" key="3">
    <source>
        <dbReference type="Google" id="ProtNLM"/>
    </source>
</evidence>
<feature type="non-terminal residue" evidence="1">
    <location>
        <position position="1"/>
    </location>
</feature>
<dbReference type="Proteomes" id="UP000246991">
    <property type="component" value="Unassembled WGS sequence"/>
</dbReference>
<dbReference type="AlphaFoldDB" id="A0A317SM71"/>
<dbReference type="EMBL" id="PYWC01000046">
    <property type="protein sequence ID" value="PWW75413.1"/>
    <property type="molecule type" value="Genomic_DNA"/>
</dbReference>
<keyword evidence="2" id="KW-1185">Reference proteome</keyword>
<sequence>LIVNCDQTGVVLIPTASDHTYNPHRSKQVELHGKEEKYIFTSLITTSTDGGMLPTQSVWAGNTVRSLPALQFRAPAENGGHLFSFNPKNHSSYCATMKVYFKELIKPYRDWMITKHGL</sequence>
<dbReference type="OrthoDB" id="3341102at2759"/>